<dbReference type="PANTHER" id="PTHR10906">
    <property type="entry name" value="SECY/SEC61-ALPHA FAMILY MEMBER"/>
    <property type="match status" value="1"/>
</dbReference>
<feature type="transmembrane region" description="Helical" evidence="10">
    <location>
        <begin position="263"/>
        <end position="283"/>
    </location>
</feature>
<dbReference type="PROSITE" id="PS00756">
    <property type="entry name" value="SECY_2"/>
    <property type="match status" value="1"/>
</dbReference>
<evidence type="ECO:0000313" key="14">
    <source>
        <dbReference type="EMBL" id="HGI29746.1"/>
    </source>
</evidence>
<dbReference type="NCBIfam" id="TIGR00967">
    <property type="entry name" value="3a0501s007"/>
    <property type="match status" value="1"/>
</dbReference>
<sequence length="422" mass="46556">MWESLVKLFRIPDLKRRVIFTLLMLVVFRIGAHIPVPGIDPKALANVFSRGGVLGFLDMFAGGALSNFSILALGIMPYINASIIIQLLTSVIPQLEELAKSGEEGRDKIAQYTRWGAILLALVQGFGITVWMENLGVVLATGWAYRFTVIITLAAGSMFLMWLGELISDFGIGNGISLIIFAGIVARLMPQFFRTFSLIRLGEVNPFLFGIALVVAVFIVAFVVEFQEAQRKIPVQYAKRVVGRRVYGGQSTHIPIRVIQGGVIPIIFASSVLLFPATLAQFFEGSGFMKSLANALSPDSALYLSLYAALIIFFTYFYTAVTFNPVDLAENMKKYGGFIPGIRPGRPTVEYIDRCLTRITLWGALVLAFIAVVPNILVELTKVTTFYFGGTAILIMVGVAIETVTQLEAQLLMRHYEGFIRR</sequence>
<evidence type="ECO:0000256" key="2">
    <source>
        <dbReference type="ARBA" id="ARBA00005751"/>
    </source>
</evidence>
<keyword evidence="5 10" id="KW-0653">Protein transport</keyword>
<dbReference type="Gene3D" id="1.10.3370.10">
    <property type="entry name" value="SecY subunit domain"/>
    <property type="match status" value="1"/>
</dbReference>
<evidence type="ECO:0000256" key="6">
    <source>
        <dbReference type="ARBA" id="ARBA00022989"/>
    </source>
</evidence>
<dbReference type="GO" id="GO:0065002">
    <property type="term" value="P:intracellular protein transmembrane transport"/>
    <property type="evidence" value="ECO:0007669"/>
    <property type="project" value="UniProtKB-UniRule"/>
</dbReference>
<protein>
    <recommendedName>
        <fullName evidence="9 10">Protein translocase subunit SecY</fullName>
    </recommendedName>
</protein>
<dbReference type="InterPro" id="IPR026593">
    <property type="entry name" value="SecY"/>
</dbReference>
<keyword evidence="7 10" id="KW-0811">Translocation</keyword>
<comment type="subcellular location">
    <subcellularLocation>
        <location evidence="10">Cell membrane</location>
        <topology evidence="10">Multi-pass membrane protein</topology>
    </subcellularLocation>
    <subcellularLocation>
        <location evidence="1 12">Membrane</location>
        <topology evidence="1 12">Multi-pass membrane protein</topology>
    </subcellularLocation>
</comment>
<dbReference type="InterPro" id="IPR023201">
    <property type="entry name" value="SecY_dom_sf"/>
</dbReference>
<feature type="transmembrane region" description="Helical" evidence="10">
    <location>
        <begin position="205"/>
        <end position="224"/>
    </location>
</feature>
<keyword evidence="8 10" id="KW-0472">Membrane</keyword>
<dbReference type="AlphaFoldDB" id="A0A7V3YF79"/>
<feature type="transmembrane region" description="Helical" evidence="10">
    <location>
        <begin position="20"/>
        <end position="39"/>
    </location>
</feature>
<dbReference type="HAMAP" id="MF_01465">
    <property type="entry name" value="SecY"/>
    <property type="match status" value="1"/>
</dbReference>
<feature type="transmembrane region" description="Helical" evidence="10">
    <location>
        <begin position="112"/>
        <end position="131"/>
    </location>
</feature>
<evidence type="ECO:0000256" key="9">
    <source>
        <dbReference type="ARBA" id="ARBA00039733"/>
    </source>
</evidence>
<evidence type="ECO:0000256" key="3">
    <source>
        <dbReference type="ARBA" id="ARBA00022448"/>
    </source>
</evidence>
<dbReference type="InterPro" id="IPR030659">
    <property type="entry name" value="SecY_CS"/>
</dbReference>
<evidence type="ECO:0000256" key="10">
    <source>
        <dbReference type="HAMAP-Rule" id="MF_01465"/>
    </source>
</evidence>
<comment type="similarity">
    <text evidence="2 10 13">Belongs to the SecY/SEC61-alpha family.</text>
</comment>
<feature type="transmembrane region" description="Helical" evidence="10">
    <location>
        <begin position="303"/>
        <end position="323"/>
    </location>
</feature>
<keyword evidence="3 10" id="KW-0813">Transport</keyword>
<dbReference type="EMBL" id="DTFV01000002">
    <property type="protein sequence ID" value="HGI29746.1"/>
    <property type="molecule type" value="Genomic_DNA"/>
</dbReference>
<evidence type="ECO:0000256" key="11">
    <source>
        <dbReference type="RuleBase" id="RU000537"/>
    </source>
</evidence>
<dbReference type="GO" id="GO:0006605">
    <property type="term" value="P:protein targeting"/>
    <property type="evidence" value="ECO:0007669"/>
    <property type="project" value="UniProtKB-UniRule"/>
</dbReference>
<feature type="transmembrane region" description="Helical" evidence="10">
    <location>
        <begin position="384"/>
        <end position="404"/>
    </location>
</feature>
<dbReference type="SUPFAM" id="SSF103491">
    <property type="entry name" value="Preprotein translocase SecY subunit"/>
    <property type="match status" value="1"/>
</dbReference>
<dbReference type="InterPro" id="IPR002208">
    <property type="entry name" value="SecY/SEC61-alpha"/>
</dbReference>
<keyword evidence="10" id="KW-1003">Cell membrane</keyword>
<evidence type="ECO:0000256" key="12">
    <source>
        <dbReference type="RuleBase" id="RU003484"/>
    </source>
</evidence>
<keyword evidence="4 10" id="KW-0812">Transmembrane</keyword>
<evidence type="ECO:0000256" key="4">
    <source>
        <dbReference type="ARBA" id="ARBA00022692"/>
    </source>
</evidence>
<comment type="subunit">
    <text evidence="10">Component of the Sec protein translocase complex. Heterotrimer consisting of SecY, SecE and SecG subunits. The heterotrimers can form oligomers, although 1 heterotrimer is thought to be able to translocate proteins. Interacts with the ribosome. Interacts with SecDF, and other proteins may be involved. Interacts with SecA.</text>
</comment>
<dbReference type="Pfam" id="PF00344">
    <property type="entry name" value="SecY"/>
    <property type="match status" value="1"/>
</dbReference>
<dbReference type="PROSITE" id="PS00755">
    <property type="entry name" value="SECY_1"/>
    <property type="match status" value="1"/>
</dbReference>
<evidence type="ECO:0000256" key="5">
    <source>
        <dbReference type="ARBA" id="ARBA00022927"/>
    </source>
</evidence>
<accession>A0A7V3YF79</accession>
<evidence type="ECO:0000256" key="8">
    <source>
        <dbReference type="ARBA" id="ARBA00023136"/>
    </source>
</evidence>
<evidence type="ECO:0000256" key="13">
    <source>
        <dbReference type="RuleBase" id="RU004349"/>
    </source>
</evidence>
<evidence type="ECO:0000256" key="1">
    <source>
        <dbReference type="ARBA" id="ARBA00004141"/>
    </source>
</evidence>
<name>A0A7V3YF79_9BACT</name>
<dbReference type="FunFam" id="1.10.3370.10:FF:000001">
    <property type="entry name" value="Preprotein translocase subunit SecY"/>
    <property type="match status" value="1"/>
</dbReference>
<proteinExistence type="inferred from homology"/>
<dbReference type="PIRSF" id="PIRSF004557">
    <property type="entry name" value="SecY"/>
    <property type="match status" value="1"/>
</dbReference>
<dbReference type="PRINTS" id="PR00303">
    <property type="entry name" value="SECYTRNLCASE"/>
</dbReference>
<feature type="transmembrane region" description="Helical" evidence="10">
    <location>
        <begin position="143"/>
        <end position="163"/>
    </location>
</feature>
<dbReference type="GO" id="GO:0043952">
    <property type="term" value="P:protein transport by the Sec complex"/>
    <property type="evidence" value="ECO:0007669"/>
    <property type="project" value="UniProtKB-UniRule"/>
</dbReference>
<evidence type="ECO:0000256" key="7">
    <source>
        <dbReference type="ARBA" id="ARBA00023010"/>
    </source>
</evidence>
<feature type="transmembrane region" description="Helical" evidence="10">
    <location>
        <begin position="359"/>
        <end position="378"/>
    </location>
</feature>
<feature type="transmembrane region" description="Helical" evidence="10">
    <location>
        <begin position="175"/>
        <end position="193"/>
    </location>
</feature>
<feature type="transmembrane region" description="Helical" evidence="10">
    <location>
        <begin position="59"/>
        <end position="92"/>
    </location>
</feature>
<organism evidence="14">
    <name type="scientific">Candidatus Caldatribacterium californiense</name>
    <dbReference type="NCBI Taxonomy" id="1454726"/>
    <lineage>
        <taxon>Bacteria</taxon>
        <taxon>Pseudomonadati</taxon>
        <taxon>Atribacterota</taxon>
        <taxon>Atribacteria</taxon>
        <taxon>Atribacterales</taxon>
        <taxon>Candidatus Caldatribacteriaceae</taxon>
        <taxon>Candidatus Caldatribacterium</taxon>
    </lineage>
</organism>
<comment type="caution">
    <text evidence="14">The sequence shown here is derived from an EMBL/GenBank/DDBJ whole genome shotgun (WGS) entry which is preliminary data.</text>
</comment>
<reference evidence="14" key="1">
    <citation type="journal article" date="2020" name="mSystems">
        <title>Genome- and Community-Level Interaction Insights into Carbon Utilization and Element Cycling Functions of Hydrothermarchaeota in Hydrothermal Sediment.</title>
        <authorList>
            <person name="Zhou Z."/>
            <person name="Liu Y."/>
            <person name="Xu W."/>
            <person name="Pan J."/>
            <person name="Luo Z.H."/>
            <person name="Li M."/>
        </authorList>
    </citation>
    <scope>NUCLEOTIDE SEQUENCE [LARGE SCALE GENOMIC DNA]</scope>
    <source>
        <strain evidence="14">SpSt-747</strain>
    </source>
</reference>
<dbReference type="GO" id="GO:0005886">
    <property type="term" value="C:plasma membrane"/>
    <property type="evidence" value="ECO:0007669"/>
    <property type="project" value="UniProtKB-SubCell"/>
</dbReference>
<gene>
    <name evidence="10 14" type="primary">secY</name>
    <name evidence="14" type="ORF">ENV30_00260</name>
</gene>
<keyword evidence="6 10" id="KW-1133">Transmembrane helix</keyword>
<comment type="function">
    <text evidence="10 11">The central subunit of the protein translocation channel SecYEG. Consists of two halves formed by TMs 1-5 and 6-10. These two domains form a lateral gate at the front which open onto the bilayer between TMs 2 and 7, and are clamped together by SecE at the back. The channel is closed by both a pore ring composed of hydrophobic SecY resides and a short helix (helix 2A) on the extracellular side of the membrane which forms a plug. The plug probably moves laterally to allow the channel to open. The ring and the pore may move independently.</text>
</comment>